<protein>
    <recommendedName>
        <fullName evidence="8">DNA recombination protein RmuC</fullName>
    </recommendedName>
</protein>
<comment type="caution">
    <text evidence="6">The sequence shown here is derived from an EMBL/GenBank/DDBJ whole genome shotgun (WGS) entry which is preliminary data.</text>
</comment>
<evidence type="ECO:0000313" key="7">
    <source>
        <dbReference type="Proteomes" id="UP000177026"/>
    </source>
</evidence>
<evidence type="ECO:0000313" key="6">
    <source>
        <dbReference type="EMBL" id="OGK21105.1"/>
    </source>
</evidence>
<evidence type="ECO:0008006" key="8">
    <source>
        <dbReference type="Google" id="ProtNLM"/>
    </source>
</evidence>
<dbReference type="GO" id="GO:0006310">
    <property type="term" value="P:DNA recombination"/>
    <property type="evidence" value="ECO:0007669"/>
    <property type="project" value="UniProtKB-KW"/>
</dbReference>
<accession>A0A1F7GQL4</accession>
<organism evidence="6 7">
    <name type="scientific">Candidatus Roizmanbacteria bacterium RIFCSPHIGHO2_01_FULL_39_8</name>
    <dbReference type="NCBI Taxonomy" id="1802033"/>
    <lineage>
        <taxon>Bacteria</taxon>
        <taxon>Candidatus Roizmaniibacteriota</taxon>
    </lineage>
</organism>
<evidence type="ECO:0000256" key="5">
    <source>
        <dbReference type="SAM" id="Phobius"/>
    </source>
</evidence>
<dbReference type="EMBL" id="MFZI01000021">
    <property type="protein sequence ID" value="OGK21105.1"/>
    <property type="molecule type" value="Genomic_DNA"/>
</dbReference>
<evidence type="ECO:0000256" key="2">
    <source>
        <dbReference type="ARBA" id="ARBA00009840"/>
    </source>
</evidence>
<feature type="transmembrane region" description="Helical" evidence="5">
    <location>
        <begin position="6"/>
        <end position="25"/>
    </location>
</feature>
<comment type="similarity">
    <text evidence="2">Belongs to the RmuC family.</text>
</comment>
<dbReference type="AlphaFoldDB" id="A0A1F7GQL4"/>
<dbReference type="PANTHER" id="PTHR30563:SF0">
    <property type="entry name" value="DNA RECOMBINATION PROTEIN RMUC"/>
    <property type="match status" value="1"/>
</dbReference>
<name>A0A1F7GQL4_9BACT</name>
<evidence type="ECO:0000256" key="3">
    <source>
        <dbReference type="ARBA" id="ARBA00023054"/>
    </source>
</evidence>
<keyword evidence="4" id="KW-0233">DNA recombination</keyword>
<keyword evidence="3" id="KW-0175">Coiled coil</keyword>
<dbReference type="PANTHER" id="PTHR30563">
    <property type="entry name" value="DNA RECOMBINATION PROTEIN RMUC"/>
    <property type="match status" value="1"/>
</dbReference>
<gene>
    <name evidence="6" type="ORF">A2866_02805</name>
</gene>
<dbReference type="InterPro" id="IPR003798">
    <property type="entry name" value="DNA_recombination_RmuC"/>
</dbReference>
<evidence type="ECO:0000256" key="1">
    <source>
        <dbReference type="ARBA" id="ARBA00003416"/>
    </source>
</evidence>
<dbReference type="Proteomes" id="UP000177026">
    <property type="component" value="Unassembled WGS sequence"/>
</dbReference>
<dbReference type="Pfam" id="PF02646">
    <property type="entry name" value="RmuC"/>
    <property type="match status" value="1"/>
</dbReference>
<sequence>MNILFFSVVIFACVGVFLFVIRLWFRQLEEKTKVSNELIEWLKTSTANVDQRLNEHMTQFNSRLDNAARIIAQVQKNIGEFSEIGRSMQELQEFLRSPKLRGNLGEQILKDLLAEHFPKDSFKLQYSFKSGERVDAIIKTSQGFIPIDSKFPIENCVKMWKAVNTQEKEKHKREFEKDVKKHVDDIAKKYILLSEGTVDYALMYIPSESIYYEIINNSQLYTYSGKKRVLPVSPMSFYAYMKAILMSFEGQRIQSKAKEIIEILETMKKDYEKTDEALSVLTKHVTNAYNQVSQVSKSFLSLGQKLSSTRLLSSAEDEEKLLK</sequence>
<keyword evidence="5" id="KW-0472">Membrane</keyword>
<reference evidence="6 7" key="1">
    <citation type="journal article" date="2016" name="Nat. Commun.">
        <title>Thousands of microbial genomes shed light on interconnected biogeochemical processes in an aquifer system.</title>
        <authorList>
            <person name="Anantharaman K."/>
            <person name="Brown C.T."/>
            <person name="Hug L.A."/>
            <person name="Sharon I."/>
            <person name="Castelle C.J."/>
            <person name="Probst A.J."/>
            <person name="Thomas B.C."/>
            <person name="Singh A."/>
            <person name="Wilkins M.J."/>
            <person name="Karaoz U."/>
            <person name="Brodie E.L."/>
            <person name="Williams K.H."/>
            <person name="Hubbard S.S."/>
            <person name="Banfield J.F."/>
        </authorList>
    </citation>
    <scope>NUCLEOTIDE SEQUENCE [LARGE SCALE GENOMIC DNA]</scope>
</reference>
<comment type="function">
    <text evidence="1">Involved in DNA recombination.</text>
</comment>
<keyword evidence="5" id="KW-0812">Transmembrane</keyword>
<proteinExistence type="inferred from homology"/>
<keyword evidence="5" id="KW-1133">Transmembrane helix</keyword>
<evidence type="ECO:0000256" key="4">
    <source>
        <dbReference type="ARBA" id="ARBA00023172"/>
    </source>
</evidence>